<proteinExistence type="predicted"/>
<dbReference type="Proteomes" id="UP000572407">
    <property type="component" value="Unassembled WGS sequence"/>
</dbReference>
<sequence>MAWLGSCVGASLLAIAVWQSMQLLTVRPPSRAGSLPQVFMAFIGRWSGVDPMWERACSRRRCSGWL</sequence>
<dbReference type="EMBL" id="VDLV01000013">
    <property type="protein sequence ID" value="MBA1378480.1"/>
    <property type="molecule type" value="Genomic_DNA"/>
</dbReference>
<evidence type="ECO:0000313" key="2">
    <source>
        <dbReference type="Proteomes" id="UP000572407"/>
    </source>
</evidence>
<gene>
    <name evidence="1" type="ORF">FHK92_11745</name>
</gene>
<accession>A0A7V8RMJ4</accession>
<protein>
    <submittedName>
        <fullName evidence="1">Uncharacterized protein</fullName>
    </submittedName>
</protein>
<name>A0A7V8RMJ4_9PSED</name>
<comment type="caution">
    <text evidence="1">The sequence shown here is derived from an EMBL/GenBank/DDBJ whole genome shotgun (WGS) entry which is preliminary data.</text>
</comment>
<evidence type="ECO:0000313" key="1">
    <source>
        <dbReference type="EMBL" id="MBA1378480.1"/>
    </source>
</evidence>
<dbReference type="AlphaFoldDB" id="A0A7V8RMJ4"/>
<organism evidence="1 2">
    <name type="scientific">Pseudomonas brassicacearum subsp. neoaurantiaca</name>
    <dbReference type="NCBI Taxonomy" id="494916"/>
    <lineage>
        <taxon>Bacteria</taxon>
        <taxon>Pseudomonadati</taxon>
        <taxon>Pseudomonadota</taxon>
        <taxon>Gammaproteobacteria</taxon>
        <taxon>Pseudomonadales</taxon>
        <taxon>Pseudomonadaceae</taxon>
        <taxon>Pseudomonas</taxon>
    </lineage>
</organism>
<reference evidence="1 2" key="1">
    <citation type="submission" date="2019-06" db="EMBL/GenBank/DDBJ databases">
        <title>Analysis of the biodiversity of Brassica napus bacterial endophytes for the selection of potential efficient biofertilizers for rapeseed crops.</title>
        <authorList>
            <person name="Jimenez-Gomez A."/>
            <person name="Saati-Santamaria Z."/>
            <person name="Menendez E."/>
            <person name="Rivas R."/>
            <person name="Mateos P.F."/>
            <person name="Velazquez E."/>
            <person name="Garcia-Fraile P."/>
        </authorList>
    </citation>
    <scope>NUCLEOTIDE SEQUENCE [LARGE SCALE GENOMIC DNA]</scope>
    <source>
        <strain evidence="1 2">CDVBN10</strain>
    </source>
</reference>